<dbReference type="Gene3D" id="3.90.1150.10">
    <property type="entry name" value="Aspartate Aminotransferase, domain 1"/>
    <property type="match status" value="1"/>
</dbReference>
<dbReference type="STRING" id="1073996.SAMN05444271_11049"/>
<dbReference type="OrthoDB" id="39225at2157"/>
<feature type="domain" description="Aminotransferase class I/classII large" evidence="4">
    <location>
        <begin position="42"/>
        <end position="332"/>
    </location>
</feature>
<keyword evidence="2" id="KW-0663">Pyridoxal phosphate</keyword>
<sequence>MDPQMLDALDRVPHGGASDPQLLDFSANTNPVSPAGTVSVYESAFSAARRYPVDDYCEFRAAAAEYTGVSGTQIIPAAGGLAGIRLLLSVVLDSGDSVAIPSPSFGEYAKEVQLQGGEPTFVDHDAITEVDPTPHEVVVVCNPNNPTGESYSPTALHGLADRCRNAGTTLLVDEAFLDFTDQPSMAGVEGVVVARSLTKIFGLPGLRAGFLVATGQLRDRLDVARISWTLSTPAAAVGAHCLGETEFVDETRQRVRSERERMVDRLSTAFDVTDSTAPFLLLETDRPVKEVIDQARSNGVVIRDATTFRGLDSHVRVAIKRPHENDTLLDALGV</sequence>
<name>A0A1H6U5Q7_9EURY</name>
<evidence type="ECO:0000256" key="2">
    <source>
        <dbReference type="ARBA" id="ARBA00022898"/>
    </source>
</evidence>
<dbReference type="GO" id="GO:0008483">
    <property type="term" value="F:transaminase activity"/>
    <property type="evidence" value="ECO:0007669"/>
    <property type="project" value="UniProtKB-KW"/>
</dbReference>
<evidence type="ECO:0000259" key="4">
    <source>
        <dbReference type="Pfam" id="PF00155"/>
    </source>
</evidence>
<dbReference type="Proteomes" id="UP000198888">
    <property type="component" value="Unassembled WGS sequence"/>
</dbReference>
<dbReference type="Pfam" id="PF00155">
    <property type="entry name" value="Aminotran_1_2"/>
    <property type="match status" value="1"/>
</dbReference>
<dbReference type="GeneID" id="35003111"/>
<evidence type="ECO:0000256" key="1">
    <source>
        <dbReference type="ARBA" id="ARBA00001933"/>
    </source>
</evidence>
<dbReference type="RefSeq" id="WP_089672390.1">
    <property type="nucleotide sequence ID" value="NZ_CP024845.1"/>
</dbReference>
<dbReference type="PANTHER" id="PTHR42885">
    <property type="entry name" value="HISTIDINOL-PHOSPHATE AMINOTRANSFERASE-RELATED"/>
    <property type="match status" value="1"/>
</dbReference>
<dbReference type="InterPro" id="IPR004838">
    <property type="entry name" value="NHTrfase_class1_PyrdxlP-BS"/>
</dbReference>
<dbReference type="EC" id="2.6.1.-" evidence="3"/>
<evidence type="ECO:0000313" key="6">
    <source>
        <dbReference type="Proteomes" id="UP000198888"/>
    </source>
</evidence>
<reference evidence="5 6" key="1">
    <citation type="submission" date="2016-10" db="EMBL/GenBank/DDBJ databases">
        <authorList>
            <person name="de Groot N.N."/>
        </authorList>
    </citation>
    <scope>NUCLEOTIDE SEQUENCE [LARGE SCALE GENOMIC DNA]</scope>
    <source>
        <strain evidence="5 6">DSM 22187</strain>
    </source>
</reference>
<protein>
    <recommendedName>
        <fullName evidence="3">Aminotransferase</fullName>
        <ecNumber evidence="3">2.6.1.-</ecNumber>
    </recommendedName>
</protein>
<dbReference type="PROSITE" id="PS00105">
    <property type="entry name" value="AA_TRANSFER_CLASS_1"/>
    <property type="match status" value="1"/>
</dbReference>
<gene>
    <name evidence="5" type="ORF">SAMN05444271_11049</name>
</gene>
<dbReference type="InterPro" id="IPR015421">
    <property type="entry name" value="PyrdxlP-dep_Trfase_major"/>
</dbReference>
<dbReference type="CDD" id="cd00609">
    <property type="entry name" value="AAT_like"/>
    <property type="match status" value="1"/>
</dbReference>
<evidence type="ECO:0000256" key="3">
    <source>
        <dbReference type="RuleBase" id="RU000481"/>
    </source>
</evidence>
<dbReference type="AlphaFoldDB" id="A0A1H6U5Q7"/>
<dbReference type="EMBL" id="FNYR01000010">
    <property type="protein sequence ID" value="SEI87643.1"/>
    <property type="molecule type" value="Genomic_DNA"/>
</dbReference>
<accession>A0A1H6U5Q7</accession>
<dbReference type="Gene3D" id="3.40.640.10">
    <property type="entry name" value="Type I PLP-dependent aspartate aminotransferase-like (Major domain)"/>
    <property type="match status" value="1"/>
</dbReference>
<keyword evidence="3" id="KW-0032">Aminotransferase</keyword>
<comment type="cofactor">
    <cofactor evidence="1 3">
        <name>pyridoxal 5'-phosphate</name>
        <dbReference type="ChEBI" id="CHEBI:597326"/>
    </cofactor>
</comment>
<evidence type="ECO:0000313" key="5">
    <source>
        <dbReference type="EMBL" id="SEI87643.1"/>
    </source>
</evidence>
<dbReference type="SUPFAM" id="SSF53383">
    <property type="entry name" value="PLP-dependent transferases"/>
    <property type="match status" value="1"/>
</dbReference>
<dbReference type="InterPro" id="IPR004839">
    <property type="entry name" value="Aminotransferase_I/II_large"/>
</dbReference>
<keyword evidence="6" id="KW-1185">Reference proteome</keyword>
<dbReference type="GO" id="GO:0030170">
    <property type="term" value="F:pyridoxal phosphate binding"/>
    <property type="evidence" value="ECO:0007669"/>
    <property type="project" value="InterPro"/>
</dbReference>
<comment type="similarity">
    <text evidence="3">Belongs to the class-I pyridoxal-phosphate-dependent aminotransferase family.</text>
</comment>
<dbReference type="PANTHER" id="PTHR42885:SF1">
    <property type="entry name" value="THREONINE-PHOSPHATE DECARBOXYLASE"/>
    <property type="match status" value="1"/>
</dbReference>
<proteinExistence type="inferred from homology"/>
<dbReference type="InterPro" id="IPR015424">
    <property type="entry name" value="PyrdxlP-dep_Trfase"/>
</dbReference>
<keyword evidence="3" id="KW-0808">Transferase</keyword>
<dbReference type="InterPro" id="IPR015422">
    <property type="entry name" value="PyrdxlP-dep_Trfase_small"/>
</dbReference>
<organism evidence="5 6">
    <name type="scientific">Halohasta litchfieldiae</name>
    <dbReference type="NCBI Taxonomy" id="1073996"/>
    <lineage>
        <taxon>Archaea</taxon>
        <taxon>Methanobacteriati</taxon>
        <taxon>Methanobacteriota</taxon>
        <taxon>Stenosarchaea group</taxon>
        <taxon>Halobacteria</taxon>
        <taxon>Halobacteriales</taxon>
        <taxon>Haloferacaceae</taxon>
        <taxon>Halohasta</taxon>
    </lineage>
</organism>